<dbReference type="RefSeq" id="WP_261273282.1">
    <property type="nucleotide sequence ID" value="NZ_JAMTCC010000028.1"/>
</dbReference>
<evidence type="ECO:0000313" key="3">
    <source>
        <dbReference type="EMBL" id="MCT7946832.1"/>
    </source>
</evidence>
<keyword evidence="2" id="KW-0472">Membrane</keyword>
<accession>A0A9X3AUU4</accession>
<keyword evidence="4" id="KW-1185">Reference proteome</keyword>
<gene>
    <name evidence="3" type="ORF">NE536_15835</name>
</gene>
<organism evidence="3 4">
    <name type="scientific">Shewanella septentrionalis</name>
    <dbReference type="NCBI Taxonomy" id="2952223"/>
    <lineage>
        <taxon>Bacteria</taxon>
        <taxon>Pseudomonadati</taxon>
        <taxon>Pseudomonadota</taxon>
        <taxon>Gammaproteobacteria</taxon>
        <taxon>Alteromonadales</taxon>
        <taxon>Shewanellaceae</taxon>
        <taxon>Shewanella</taxon>
    </lineage>
</organism>
<comment type="caution">
    <text evidence="3">The sequence shown here is derived from an EMBL/GenBank/DDBJ whole genome shotgun (WGS) entry which is preliminary data.</text>
</comment>
<dbReference type="Proteomes" id="UP001155604">
    <property type="component" value="Unassembled WGS sequence"/>
</dbReference>
<proteinExistence type="predicted"/>
<sequence>MQNRAQSEAPEQRPVQHAELTGQPASAAQNKVVDHAIEQLAEIAALSSSVKQAYINQLNLAGKIATTEWQLTGRSLIIAAALVVCFGTGITLFWGSTLLLLGYMLFQLSGSLLITASALVVLQFVLLIWCWRSLSYVLSQAGFSKTWQQLRLLFSTQHSANKQQEDQQC</sequence>
<protein>
    <recommendedName>
        <fullName evidence="5">Orphan protein</fullName>
    </recommendedName>
</protein>
<evidence type="ECO:0000313" key="4">
    <source>
        <dbReference type="Proteomes" id="UP001155604"/>
    </source>
</evidence>
<name>A0A9X3AUU4_9GAMM</name>
<keyword evidence="2" id="KW-0812">Transmembrane</keyword>
<dbReference type="EMBL" id="JAMTCC010000028">
    <property type="protein sequence ID" value="MCT7946832.1"/>
    <property type="molecule type" value="Genomic_DNA"/>
</dbReference>
<dbReference type="AlphaFoldDB" id="A0A9X3AUU4"/>
<evidence type="ECO:0008006" key="5">
    <source>
        <dbReference type="Google" id="ProtNLM"/>
    </source>
</evidence>
<reference evidence="3" key="1">
    <citation type="journal article" date="2023" name="Int. J. Syst. Evol. Microbiol.">
        <title>&lt;i&gt;Shewanella septentrionalis&lt;/i&gt; sp. nov. and &lt;i&gt;Shewanella holmiensis&lt;/i&gt; sp. nov., isolated from Baltic Sea water and sediments.</title>
        <authorList>
            <person name="Martin-Rodriguez A.J."/>
            <person name="Thorell K."/>
            <person name="Joffre E."/>
            <person name="Jensie-Markopoulos S."/>
            <person name="Moore E.R.B."/>
            <person name="Sjoling A."/>
        </authorList>
    </citation>
    <scope>NUCLEOTIDE SEQUENCE</scope>
    <source>
        <strain evidence="3">SP1W3</strain>
    </source>
</reference>
<evidence type="ECO:0000256" key="2">
    <source>
        <dbReference type="SAM" id="Phobius"/>
    </source>
</evidence>
<keyword evidence="2" id="KW-1133">Transmembrane helix</keyword>
<feature type="region of interest" description="Disordered" evidence="1">
    <location>
        <begin position="1"/>
        <end position="20"/>
    </location>
</feature>
<evidence type="ECO:0000256" key="1">
    <source>
        <dbReference type="SAM" id="MobiDB-lite"/>
    </source>
</evidence>
<feature type="transmembrane region" description="Helical" evidence="2">
    <location>
        <begin position="112"/>
        <end position="131"/>
    </location>
</feature>
<feature type="transmembrane region" description="Helical" evidence="2">
    <location>
        <begin position="76"/>
        <end position="106"/>
    </location>
</feature>